<evidence type="ECO:0000256" key="1">
    <source>
        <dbReference type="ARBA" id="ARBA00004370"/>
    </source>
</evidence>
<feature type="compositionally biased region" description="Pro residues" evidence="5">
    <location>
        <begin position="33"/>
        <end position="47"/>
    </location>
</feature>
<evidence type="ECO:0000313" key="7">
    <source>
        <dbReference type="Proteomes" id="UP001165083"/>
    </source>
</evidence>
<dbReference type="InterPro" id="IPR005629">
    <property type="entry name" value="Skn1/Kre6/Sbg1"/>
</dbReference>
<keyword evidence="4" id="KW-0961">Cell wall biogenesis/degradation</keyword>
<dbReference type="PANTHER" id="PTHR31361">
    <property type="entry name" value="BETA-GLUCAN SYNTHESIS-ASSOCIATED PROTEIN KRE6-RELATED"/>
    <property type="match status" value="1"/>
</dbReference>
<comment type="subcellular location">
    <subcellularLocation>
        <location evidence="1">Membrane</location>
    </subcellularLocation>
</comment>
<organism evidence="6 7">
    <name type="scientific">Phytophthora lilii</name>
    <dbReference type="NCBI Taxonomy" id="2077276"/>
    <lineage>
        <taxon>Eukaryota</taxon>
        <taxon>Sar</taxon>
        <taxon>Stramenopiles</taxon>
        <taxon>Oomycota</taxon>
        <taxon>Peronosporomycetes</taxon>
        <taxon>Peronosporales</taxon>
        <taxon>Peronosporaceae</taxon>
        <taxon>Phytophthora</taxon>
    </lineage>
</organism>
<reference evidence="6" key="1">
    <citation type="submission" date="2023-04" db="EMBL/GenBank/DDBJ databases">
        <title>Phytophthora lilii NBRC 32176.</title>
        <authorList>
            <person name="Ichikawa N."/>
            <person name="Sato H."/>
            <person name="Tonouchi N."/>
        </authorList>
    </citation>
    <scope>NUCLEOTIDE SEQUENCE</scope>
    <source>
        <strain evidence="6">NBRC 32176</strain>
    </source>
</reference>
<comment type="caution">
    <text evidence="6">The sequence shown here is derived from an EMBL/GenBank/DDBJ whole genome shotgun (WGS) entry which is preliminary data.</text>
</comment>
<sequence length="271" mass="30397">MQKDRPKQYKIQLKRIWFSTTTATNCDASRPQGPTPGPNVPNSPPPKDAADPEAPFSEAGRSDCNGYARFTVPFTTRSPPTSSISGVLKMPPKEPEKTGIYSVPQKSSEVDAFAEWTMTDLLFDRRSGRGSLLHGAFAKKSVAKPFGDDDRYFAITRNPPHVLMLLVHIRDRECSNPQVISERDWSLVMRDESNTEGRTFAAGDDHLWTAIEKSDGVNAALEFYAIKMTSTECDDADNCYLYIESDIDEKNITVRNDYISPPGYENVSFYY</sequence>
<evidence type="ECO:0000313" key="6">
    <source>
        <dbReference type="EMBL" id="GMF31196.1"/>
    </source>
</evidence>
<dbReference type="OrthoDB" id="412647at2759"/>
<name>A0A9W6X4K2_9STRA</name>
<evidence type="ECO:0000256" key="3">
    <source>
        <dbReference type="ARBA" id="ARBA00023180"/>
    </source>
</evidence>
<evidence type="ECO:0000256" key="5">
    <source>
        <dbReference type="SAM" id="MobiDB-lite"/>
    </source>
</evidence>
<keyword evidence="7" id="KW-1185">Reference proteome</keyword>
<feature type="region of interest" description="Disordered" evidence="5">
    <location>
        <begin position="21"/>
        <end position="63"/>
    </location>
</feature>
<dbReference type="Proteomes" id="UP001165083">
    <property type="component" value="Unassembled WGS sequence"/>
</dbReference>
<dbReference type="EMBL" id="BSXW01000888">
    <property type="protein sequence ID" value="GMF31196.1"/>
    <property type="molecule type" value="Genomic_DNA"/>
</dbReference>
<keyword evidence="3" id="KW-0325">Glycoprotein</keyword>
<accession>A0A9W6X4K2</accession>
<dbReference type="PANTHER" id="PTHR31361:SF1">
    <property type="entry name" value="BETA-GLUCAN SYNTHESIS-ASSOCIATED PROTEIN KRE6-RELATED"/>
    <property type="match status" value="1"/>
</dbReference>
<dbReference type="AlphaFoldDB" id="A0A9W6X4K2"/>
<dbReference type="GO" id="GO:0005886">
    <property type="term" value="C:plasma membrane"/>
    <property type="evidence" value="ECO:0007669"/>
    <property type="project" value="TreeGrafter"/>
</dbReference>
<evidence type="ECO:0000256" key="2">
    <source>
        <dbReference type="ARBA" id="ARBA00023136"/>
    </source>
</evidence>
<feature type="region of interest" description="Disordered" evidence="5">
    <location>
        <begin position="81"/>
        <end position="100"/>
    </location>
</feature>
<dbReference type="GO" id="GO:0015926">
    <property type="term" value="F:glucosidase activity"/>
    <property type="evidence" value="ECO:0007669"/>
    <property type="project" value="TreeGrafter"/>
</dbReference>
<protein>
    <submittedName>
        <fullName evidence="6">Unnamed protein product</fullName>
    </submittedName>
</protein>
<keyword evidence="2" id="KW-0472">Membrane</keyword>
<evidence type="ECO:0000256" key="4">
    <source>
        <dbReference type="ARBA" id="ARBA00023316"/>
    </source>
</evidence>
<dbReference type="Pfam" id="PF03935">
    <property type="entry name" value="SKN1_KRE6_Sbg1"/>
    <property type="match status" value="1"/>
</dbReference>
<gene>
    <name evidence="6" type="ORF">Plil01_001333800</name>
</gene>
<dbReference type="GO" id="GO:0005789">
    <property type="term" value="C:endoplasmic reticulum membrane"/>
    <property type="evidence" value="ECO:0007669"/>
    <property type="project" value="TreeGrafter"/>
</dbReference>
<dbReference type="GO" id="GO:0071555">
    <property type="term" value="P:cell wall organization"/>
    <property type="evidence" value="ECO:0007669"/>
    <property type="project" value="UniProtKB-KW"/>
</dbReference>
<proteinExistence type="predicted"/>
<dbReference type="GO" id="GO:0006078">
    <property type="term" value="P:(1-&gt;6)-beta-D-glucan biosynthetic process"/>
    <property type="evidence" value="ECO:0007669"/>
    <property type="project" value="TreeGrafter"/>
</dbReference>